<dbReference type="Gene3D" id="1.10.287.2250">
    <property type="match status" value="1"/>
</dbReference>
<protein>
    <recommendedName>
        <fullName evidence="2">Cathepsin propeptide inhibitor domain-containing protein</fullName>
    </recommendedName>
</protein>
<evidence type="ECO:0000259" key="2">
    <source>
        <dbReference type="SMART" id="SM00848"/>
    </source>
</evidence>
<reference evidence="3" key="1">
    <citation type="journal article" date="2014" name="Science">
        <title>Structural and functional partitioning of bread wheat chromosome 3B.</title>
        <authorList>
            <person name="Choulet F."/>
            <person name="Alberti A."/>
            <person name="Theil S."/>
            <person name="Glover N."/>
            <person name="Barbe V."/>
            <person name="Daron J."/>
            <person name="Pingault L."/>
            <person name="Sourdille P."/>
            <person name="Couloux A."/>
            <person name="Paux E."/>
            <person name="Leroy P."/>
            <person name="Mangenot S."/>
            <person name="Guilhot N."/>
            <person name="Le Gouis J."/>
            <person name="Balfourier F."/>
            <person name="Alaux M."/>
            <person name="Jamilloux V."/>
            <person name="Poulain J."/>
            <person name="Durand C."/>
            <person name="Bellec A."/>
            <person name="Gaspin C."/>
            <person name="Safar J."/>
            <person name="Dolezel J."/>
            <person name="Rogers J."/>
            <person name="Vandepoele K."/>
            <person name="Aury J.M."/>
            <person name="Mayer K."/>
            <person name="Berges H."/>
            <person name="Quesneville H."/>
            <person name="Wincker P."/>
            <person name="Feuillet C."/>
        </authorList>
    </citation>
    <scope>NUCLEOTIDE SEQUENCE</scope>
</reference>
<dbReference type="InterPro" id="IPR038765">
    <property type="entry name" value="Papain-like_cys_pep_sf"/>
</dbReference>
<dbReference type="SUPFAM" id="SSF54001">
    <property type="entry name" value="Cysteine proteinases"/>
    <property type="match status" value="1"/>
</dbReference>
<dbReference type="AlphaFoldDB" id="A0A077RVB9"/>
<dbReference type="HOGENOM" id="CLU_132930_0_0_1"/>
<feature type="chain" id="PRO_5009743706" description="Cathepsin propeptide inhibitor domain-containing protein" evidence="1">
    <location>
        <begin position="25"/>
        <end position="172"/>
    </location>
</feature>
<dbReference type="InterPro" id="IPR013201">
    <property type="entry name" value="Prot_inhib_I29"/>
</dbReference>
<name>A0A077RVB9_WHEAT</name>
<dbReference type="Pfam" id="PF08246">
    <property type="entry name" value="Inhibitor_I29"/>
    <property type="match status" value="1"/>
</dbReference>
<accession>A0A077RVB9</accession>
<evidence type="ECO:0000256" key="1">
    <source>
        <dbReference type="SAM" id="SignalP"/>
    </source>
</evidence>
<feature type="domain" description="Cathepsin propeptide inhibitor" evidence="2">
    <location>
        <begin position="58"/>
        <end position="115"/>
    </location>
</feature>
<dbReference type="EMBL" id="HG670306">
    <property type="protein sequence ID" value="CDM84291.1"/>
    <property type="molecule type" value="Genomic_DNA"/>
</dbReference>
<organism evidence="3">
    <name type="scientific">Triticum aestivum</name>
    <name type="common">Wheat</name>
    <dbReference type="NCBI Taxonomy" id="4565"/>
    <lineage>
        <taxon>Eukaryota</taxon>
        <taxon>Viridiplantae</taxon>
        <taxon>Streptophyta</taxon>
        <taxon>Embryophyta</taxon>
        <taxon>Tracheophyta</taxon>
        <taxon>Spermatophyta</taxon>
        <taxon>Magnoliopsida</taxon>
        <taxon>Liliopsida</taxon>
        <taxon>Poales</taxon>
        <taxon>Poaceae</taxon>
        <taxon>BOP clade</taxon>
        <taxon>Pooideae</taxon>
        <taxon>Triticodae</taxon>
        <taxon>Triticeae</taxon>
        <taxon>Triticinae</taxon>
        <taxon>Triticum</taxon>
    </lineage>
</organism>
<feature type="signal peptide" evidence="1">
    <location>
        <begin position="1"/>
        <end position="24"/>
    </location>
</feature>
<evidence type="ECO:0000313" key="3">
    <source>
        <dbReference type="EMBL" id="CDM84291.1"/>
    </source>
</evidence>
<keyword evidence="1" id="KW-0732">Signal</keyword>
<proteinExistence type="predicted"/>
<gene>
    <name evidence="3" type="ORF">TRAES_3BF023000030CFD_c1</name>
</gene>
<dbReference type="SMART" id="SM00848">
    <property type="entry name" value="Inhibitor_I29"/>
    <property type="match status" value="1"/>
</dbReference>
<sequence length="172" mass="19539">MRSPPTAVMAVAALLLLLVSLAAAVANTTDRELHHRVLAEFKAGHGKKMSEKETWRVFAEWKAKHGRKYSSAREEDRRYAIFKEKLRDADLHKAAFGPDAVFGINMFSDRTDEEWRTLSQGHEPYIPREGRDPHMLPIYICDDGLRASQAVPLTHTLSTEPVDFRRGTLLPM</sequence>